<dbReference type="Gene3D" id="3.30.200.20">
    <property type="entry name" value="Phosphorylase Kinase, domain 1"/>
    <property type="match status" value="1"/>
</dbReference>
<proteinExistence type="predicted"/>
<dbReference type="OrthoDB" id="9786339at2"/>
<comment type="caution">
    <text evidence="3">The sequence shown here is derived from an EMBL/GenBank/DDBJ whole genome shotgun (WGS) entry which is preliminary data.</text>
</comment>
<reference evidence="3" key="1">
    <citation type="submission" date="2019-09" db="EMBL/GenBank/DDBJ databases">
        <authorList>
            <person name="Teo W.F.A."/>
            <person name="Duangmal K."/>
        </authorList>
    </citation>
    <scope>NUCLEOTIDE SEQUENCE [LARGE SCALE GENOMIC DNA]</scope>
    <source>
        <strain evidence="3">K81G1</strain>
    </source>
</reference>
<keyword evidence="4" id="KW-1185">Reference proteome</keyword>
<dbReference type="EMBL" id="VMNW02000001">
    <property type="protein sequence ID" value="KAA9166691.1"/>
    <property type="molecule type" value="Genomic_DNA"/>
</dbReference>
<dbReference type="Gene3D" id="1.10.510.10">
    <property type="entry name" value="Transferase(Phosphotransferase) domain 1"/>
    <property type="match status" value="1"/>
</dbReference>
<keyword evidence="2" id="KW-0812">Transmembrane</keyword>
<evidence type="ECO:0008006" key="5">
    <source>
        <dbReference type="Google" id="ProtNLM"/>
    </source>
</evidence>
<dbReference type="Gene3D" id="2.60.120.260">
    <property type="entry name" value="Galactose-binding domain-like"/>
    <property type="match status" value="1"/>
</dbReference>
<dbReference type="AlphaFoldDB" id="A0A5N0VQ00"/>
<dbReference type="RefSeq" id="WP_144745343.1">
    <property type="nucleotide sequence ID" value="NZ_VMNW02000001.1"/>
</dbReference>
<keyword evidence="2" id="KW-0472">Membrane</keyword>
<evidence type="ECO:0000313" key="3">
    <source>
        <dbReference type="EMBL" id="KAA9166691.1"/>
    </source>
</evidence>
<dbReference type="InterPro" id="IPR008979">
    <property type="entry name" value="Galactose-bd-like_sf"/>
</dbReference>
<protein>
    <recommendedName>
        <fullName evidence="5">Serine/threonine protein kinase</fullName>
    </recommendedName>
</protein>
<evidence type="ECO:0000256" key="1">
    <source>
        <dbReference type="SAM" id="MobiDB-lite"/>
    </source>
</evidence>
<dbReference type="CDD" id="cd13973">
    <property type="entry name" value="PK_MviN-like"/>
    <property type="match status" value="1"/>
</dbReference>
<accession>A0A5N0VQ00</accession>
<gene>
    <name evidence="3" type="ORF">FPZ12_000255</name>
</gene>
<feature type="compositionally biased region" description="Pro residues" evidence="1">
    <location>
        <begin position="368"/>
        <end position="380"/>
    </location>
</feature>
<evidence type="ECO:0000313" key="4">
    <source>
        <dbReference type="Proteomes" id="UP000319769"/>
    </source>
</evidence>
<sequence>MNEKRSEQSGAARTGVRARGGSLAPGSVVGDGRYRLLAQFGIDERAGAHLWRARDGQLRRDVALTLLVGDPADAESARMARRTLERAAHAAKFSHDGVARVLDVLSLGSGITSSEGLLGVVVTEWTKGTDLIDLVAEHPVAPLTAARMVQKLAEAVEQAHHSGLVLGLDHPQRLRMTSDGALRLAFPGPLPDATLRDDVKAIGAVLYLLLTGRWALPGGPAAIPAAPHAPNGRLVPPRTLVPSVPQELSSLAVRTIEDGGHGGIRTSAAILQALGQAAAVEERTQLMKAQAAAGVKAEEDDGTVWTTKKPIKDKARRRKLALGVTVLVVAAVGILAWLGMLAISFFQNDPTSGGPPINVAQPTTSAQAPPPSTQAAPPPSTQTGQAQIGAAVAPSSASVYNPDGDGDNTSRAKNTVDGDPGTTWRTDQYNQQFPTIKQGVGIVASFDNPINLAKVTIAANSPGTVVELRAADSKNPNLSSTRVLGTATLNGQSTDITLPQPTQGQYFIIWITQLSKTGGKYQSQIGELTFLPAQ</sequence>
<evidence type="ECO:0000256" key="2">
    <source>
        <dbReference type="SAM" id="Phobius"/>
    </source>
</evidence>
<name>A0A5N0VQ00_9PSEU</name>
<organism evidence="3 4">
    <name type="scientific">Amycolatopsis acidicola</name>
    <dbReference type="NCBI Taxonomy" id="2596893"/>
    <lineage>
        <taxon>Bacteria</taxon>
        <taxon>Bacillati</taxon>
        <taxon>Actinomycetota</taxon>
        <taxon>Actinomycetes</taxon>
        <taxon>Pseudonocardiales</taxon>
        <taxon>Pseudonocardiaceae</taxon>
        <taxon>Amycolatopsis</taxon>
    </lineage>
</organism>
<keyword evidence="2" id="KW-1133">Transmembrane helix</keyword>
<dbReference type="SUPFAM" id="SSF49785">
    <property type="entry name" value="Galactose-binding domain-like"/>
    <property type="match status" value="1"/>
</dbReference>
<dbReference type="SUPFAM" id="SSF56112">
    <property type="entry name" value="Protein kinase-like (PK-like)"/>
    <property type="match status" value="1"/>
</dbReference>
<dbReference type="InterPro" id="IPR011009">
    <property type="entry name" value="Kinase-like_dom_sf"/>
</dbReference>
<dbReference type="Proteomes" id="UP000319769">
    <property type="component" value="Unassembled WGS sequence"/>
</dbReference>
<feature type="region of interest" description="Disordered" evidence="1">
    <location>
        <begin position="354"/>
        <end position="429"/>
    </location>
</feature>
<feature type="transmembrane region" description="Helical" evidence="2">
    <location>
        <begin position="320"/>
        <end position="346"/>
    </location>
</feature>